<dbReference type="AlphaFoldDB" id="A0A1V3J681"/>
<dbReference type="NCBIfam" id="NF003840">
    <property type="entry name" value="PRK05421.1-2"/>
    <property type="match status" value="1"/>
</dbReference>
<sequence length="279" mass="32135">MRKKTKIFIFVVLLGMLAGMNIFNPLRIFNPIQITLESTFKTEFKAINEQCFVNQMQFQTLEKTRIRLLSWNIHKGEDSGWRQDLARFSQEQDLVLLQEATPEQDLPSFSSALFVSSFAYKGRASGVKSFSKWIPMNYCGISQSEPWIHIPKVASVMRFPLKNDDELVVINAHLINFEWTPKAYQAQLAQIFSLIPSPQSAVILAGDFNAWNEERKQILNEFITQAGLNEVSFSPDERRRFFNYPLDFVFVRGMNVELAKTTQVASSDHAPIWVELTLE</sequence>
<dbReference type="SUPFAM" id="SSF56219">
    <property type="entry name" value="DNase I-like"/>
    <property type="match status" value="1"/>
</dbReference>
<accession>A0A1V3J681</accession>
<proteinExistence type="predicted"/>
<feature type="domain" description="Endonuclease/exonuclease/phosphatase" evidence="2">
    <location>
        <begin position="69"/>
        <end position="269"/>
    </location>
</feature>
<evidence type="ECO:0000256" key="1">
    <source>
        <dbReference type="SAM" id="Phobius"/>
    </source>
</evidence>
<dbReference type="NCBIfam" id="NF003842">
    <property type="entry name" value="PRK05421.1-4"/>
    <property type="match status" value="1"/>
</dbReference>
<evidence type="ECO:0000259" key="2">
    <source>
        <dbReference type="Pfam" id="PF03372"/>
    </source>
</evidence>
<name>A0A1V3J681_9PAST</name>
<dbReference type="GO" id="GO:0003824">
    <property type="term" value="F:catalytic activity"/>
    <property type="evidence" value="ECO:0007669"/>
    <property type="project" value="InterPro"/>
</dbReference>
<keyword evidence="1" id="KW-0472">Membrane</keyword>
<organism evidence="3 4">
    <name type="scientific">Rodentibacter genomosp. 1</name>
    <dbReference type="NCBI Taxonomy" id="1908264"/>
    <lineage>
        <taxon>Bacteria</taxon>
        <taxon>Pseudomonadati</taxon>
        <taxon>Pseudomonadota</taxon>
        <taxon>Gammaproteobacteria</taxon>
        <taxon>Pasteurellales</taxon>
        <taxon>Pasteurellaceae</taxon>
        <taxon>Rodentibacter</taxon>
    </lineage>
</organism>
<dbReference type="Proteomes" id="UP000188481">
    <property type="component" value="Unassembled WGS sequence"/>
</dbReference>
<evidence type="ECO:0000313" key="3">
    <source>
        <dbReference type="EMBL" id="OOF50651.1"/>
    </source>
</evidence>
<keyword evidence="1" id="KW-1133">Transmembrane helix</keyword>
<gene>
    <name evidence="3" type="ORF">BKK54_06075</name>
</gene>
<dbReference type="RefSeq" id="WP_279626086.1">
    <property type="nucleotide sequence ID" value="NZ_MLHN01000009.1"/>
</dbReference>
<comment type="caution">
    <text evidence="3">The sequence shown here is derived from an EMBL/GenBank/DDBJ whole genome shotgun (WGS) entry which is preliminary data.</text>
</comment>
<dbReference type="InterPro" id="IPR036691">
    <property type="entry name" value="Endo/exonu/phosph_ase_sf"/>
</dbReference>
<keyword evidence="4" id="KW-1185">Reference proteome</keyword>
<feature type="transmembrane region" description="Helical" evidence="1">
    <location>
        <begin position="7"/>
        <end position="26"/>
    </location>
</feature>
<dbReference type="InterPro" id="IPR005135">
    <property type="entry name" value="Endo/exonuclease/phosphatase"/>
</dbReference>
<dbReference type="Pfam" id="PF03372">
    <property type="entry name" value="Exo_endo_phos"/>
    <property type="match status" value="1"/>
</dbReference>
<dbReference type="STRING" id="1908264.BKK54_06075"/>
<protein>
    <recommendedName>
        <fullName evidence="2">Endonuclease/exonuclease/phosphatase domain-containing protein</fullName>
    </recommendedName>
</protein>
<dbReference type="EMBL" id="MLHN01000009">
    <property type="protein sequence ID" value="OOF50651.1"/>
    <property type="molecule type" value="Genomic_DNA"/>
</dbReference>
<evidence type="ECO:0000313" key="4">
    <source>
        <dbReference type="Proteomes" id="UP000188481"/>
    </source>
</evidence>
<reference evidence="3 4" key="1">
    <citation type="submission" date="2016-10" db="EMBL/GenBank/DDBJ databases">
        <title>Rodentibacter gen. nov. and new species.</title>
        <authorList>
            <person name="Christensen H."/>
        </authorList>
    </citation>
    <scope>NUCLEOTIDE SEQUENCE [LARGE SCALE GENOMIC DNA]</scope>
    <source>
        <strain evidence="4">ppn416</strain>
    </source>
</reference>
<dbReference type="Gene3D" id="3.60.10.10">
    <property type="entry name" value="Endonuclease/exonuclease/phosphatase"/>
    <property type="match status" value="1"/>
</dbReference>
<keyword evidence="1" id="KW-0812">Transmembrane</keyword>